<dbReference type="Proteomes" id="UP000008986">
    <property type="component" value="Segment"/>
</dbReference>
<protein>
    <submittedName>
        <fullName evidence="1">Uncharacterized protein</fullName>
    </submittedName>
</protein>
<dbReference type="RefSeq" id="YP_003359016.1">
    <property type="nucleotide sequence ID" value="NC_013697.1"/>
</dbReference>
<reference evidence="2" key="1">
    <citation type="submission" date="2009-07" db="EMBL/GenBank/DDBJ databases">
        <authorList>
            <person name="Kropinski A.M."/>
            <person name="Villegas A."/>
            <person name="Lingohr E.J."/>
        </authorList>
    </citation>
    <scope>NUCLEOTIDE SEQUENCE [LARGE SCALE GENOMIC DNA]</scope>
</reference>
<gene>
    <name evidence="1" type="primary">162</name>
</gene>
<dbReference type="KEGG" id="vg:8684110"/>
<accession>C9DGD3</accession>
<evidence type="ECO:0000313" key="1">
    <source>
        <dbReference type="EMBL" id="ACV50184.1"/>
    </source>
</evidence>
<organismHost>
    <name type="scientific">Delftia acidovorans</name>
    <name type="common">Pseudomonas acidovorans</name>
    <name type="synonym">Comamonas acidovorans</name>
    <dbReference type="NCBI Taxonomy" id="80866"/>
</organismHost>
<sequence>MKKNPTTTHDVVSDAELVEAFKGTNFGTDDVVFFREMLQASVLQQACGCSCGHTITGVMVELKLIGPNFHMPTKKGQRLMRLAFHKQLKKAG</sequence>
<evidence type="ECO:0000313" key="2">
    <source>
        <dbReference type="Proteomes" id="UP000008986"/>
    </source>
</evidence>
<proteinExistence type="predicted"/>
<dbReference type="EMBL" id="GQ357915">
    <property type="protein sequence ID" value="ACV50184.1"/>
    <property type="molecule type" value="Genomic_DNA"/>
</dbReference>
<keyword evidence="2" id="KW-1185">Reference proteome</keyword>
<dbReference type="GeneID" id="8684110"/>
<organism evidence="1 2">
    <name type="scientific">Delftia phage PhiW-14</name>
    <name type="common">Deftia acidovorans bacteriophage phiW-14</name>
    <dbReference type="NCBI Taxonomy" id="665032"/>
    <lineage>
        <taxon>Viruses</taxon>
        <taxon>Duplodnaviria</taxon>
        <taxon>Heunggongvirae</taxon>
        <taxon>Uroviricota</taxon>
        <taxon>Caudoviricetes</taxon>
        <taxon>Ionavirus</taxon>
        <taxon>Ionavirus W14</taxon>
    </lineage>
</organism>
<name>C9DGD3_BPW14</name>
<dbReference type="OrthoDB" id="40532at10239"/>